<evidence type="ECO:0000256" key="8">
    <source>
        <dbReference type="ARBA" id="ARBA00049244"/>
    </source>
</evidence>
<dbReference type="GO" id="GO:0006281">
    <property type="term" value="P:DNA repair"/>
    <property type="evidence" value="ECO:0007669"/>
    <property type="project" value="InterPro"/>
</dbReference>
<comment type="caution">
    <text evidence="12">The sequence shown here is derived from an EMBL/GenBank/DDBJ whole genome shotgun (WGS) entry which is preliminary data.</text>
</comment>
<dbReference type="EMBL" id="MFHI01000023">
    <property type="protein sequence ID" value="OGF78649.1"/>
    <property type="molecule type" value="Genomic_DNA"/>
</dbReference>
<evidence type="ECO:0000259" key="10">
    <source>
        <dbReference type="SMART" id="SM00481"/>
    </source>
</evidence>
<dbReference type="InterPro" id="IPR016195">
    <property type="entry name" value="Pol/histidinol_Pase-like"/>
</dbReference>
<evidence type="ECO:0000256" key="1">
    <source>
        <dbReference type="ARBA" id="ARBA00001946"/>
    </source>
</evidence>
<evidence type="ECO:0000259" key="9">
    <source>
        <dbReference type="SMART" id="SM00278"/>
    </source>
</evidence>
<dbReference type="Pfam" id="PF14520">
    <property type="entry name" value="HHH_5"/>
    <property type="match status" value="1"/>
</dbReference>
<accession>A0A1F5WSL5</accession>
<dbReference type="SMART" id="SM00483">
    <property type="entry name" value="POLXc"/>
    <property type="match status" value="1"/>
</dbReference>
<dbReference type="PANTHER" id="PTHR36928:SF1">
    <property type="entry name" value="PHOSPHATASE YCDX-RELATED"/>
    <property type="match status" value="1"/>
</dbReference>
<dbReference type="InterPro" id="IPR003141">
    <property type="entry name" value="Pol/His_phosphatase_N"/>
</dbReference>
<evidence type="ECO:0000256" key="3">
    <source>
        <dbReference type="ARBA" id="ARBA00022634"/>
    </source>
</evidence>
<organism evidence="12 13">
    <name type="scientific">Candidatus Giovannonibacteria bacterium RIFCSPHIGHO2_02_43_13</name>
    <dbReference type="NCBI Taxonomy" id="1798330"/>
    <lineage>
        <taxon>Bacteria</taxon>
        <taxon>Candidatus Giovannoniibacteriota</taxon>
    </lineage>
</organism>
<dbReference type="InterPro" id="IPR010996">
    <property type="entry name" value="HHH_MUS81"/>
</dbReference>
<evidence type="ECO:0000256" key="4">
    <source>
        <dbReference type="ARBA" id="ARBA00022679"/>
    </source>
</evidence>
<dbReference type="InterPro" id="IPR037160">
    <property type="entry name" value="DNA_Pol_thumb_sf"/>
</dbReference>
<evidence type="ECO:0000256" key="6">
    <source>
        <dbReference type="ARBA" id="ARBA00022705"/>
    </source>
</evidence>
<comment type="catalytic activity">
    <reaction evidence="8">
        <text>DNA(n) + a 2'-deoxyribonucleoside 5'-triphosphate = DNA(n+1) + diphosphate</text>
        <dbReference type="Rhea" id="RHEA:22508"/>
        <dbReference type="Rhea" id="RHEA-COMP:17339"/>
        <dbReference type="Rhea" id="RHEA-COMP:17340"/>
        <dbReference type="ChEBI" id="CHEBI:33019"/>
        <dbReference type="ChEBI" id="CHEBI:61560"/>
        <dbReference type="ChEBI" id="CHEBI:173112"/>
        <dbReference type="EC" id="2.7.7.7"/>
    </reaction>
</comment>
<comment type="cofactor">
    <cofactor evidence="1">
        <name>Mg(2+)</name>
        <dbReference type="ChEBI" id="CHEBI:18420"/>
    </cofactor>
</comment>
<evidence type="ECO:0000259" key="11">
    <source>
        <dbReference type="SMART" id="SM00483"/>
    </source>
</evidence>
<protein>
    <recommendedName>
        <fullName evidence="2">DNA-directed DNA polymerase</fullName>
        <ecNumber evidence="2">2.7.7.7</ecNumber>
    </recommendedName>
</protein>
<dbReference type="CDD" id="cd07436">
    <property type="entry name" value="PHP_PolX"/>
    <property type="match status" value="1"/>
</dbReference>
<dbReference type="GO" id="GO:0003677">
    <property type="term" value="F:DNA binding"/>
    <property type="evidence" value="ECO:0007669"/>
    <property type="project" value="InterPro"/>
</dbReference>
<dbReference type="InterPro" id="IPR004013">
    <property type="entry name" value="PHP_dom"/>
</dbReference>
<dbReference type="Gene3D" id="3.20.20.140">
    <property type="entry name" value="Metal-dependent hydrolases"/>
    <property type="match status" value="1"/>
</dbReference>
<evidence type="ECO:0000256" key="5">
    <source>
        <dbReference type="ARBA" id="ARBA00022695"/>
    </source>
</evidence>
<evidence type="ECO:0000256" key="7">
    <source>
        <dbReference type="ARBA" id="ARBA00022932"/>
    </source>
</evidence>
<dbReference type="GO" id="GO:0003887">
    <property type="term" value="F:DNA-directed DNA polymerase activity"/>
    <property type="evidence" value="ECO:0007669"/>
    <property type="project" value="UniProtKB-KW"/>
</dbReference>
<dbReference type="SMART" id="SM00481">
    <property type="entry name" value="POLIIIAc"/>
    <property type="match status" value="1"/>
</dbReference>
<dbReference type="SUPFAM" id="SSF47802">
    <property type="entry name" value="DNA polymerase beta, N-terminal domain-like"/>
    <property type="match status" value="1"/>
</dbReference>
<dbReference type="GO" id="GO:0042578">
    <property type="term" value="F:phosphoric ester hydrolase activity"/>
    <property type="evidence" value="ECO:0007669"/>
    <property type="project" value="TreeGrafter"/>
</dbReference>
<dbReference type="InterPro" id="IPR027421">
    <property type="entry name" value="DNA_pol_lamdba_lyase_dom_sf"/>
</dbReference>
<dbReference type="InterPro" id="IPR003583">
    <property type="entry name" value="Hlx-hairpin-Hlx_DNA-bd_motif"/>
</dbReference>
<feature type="domain" description="Helix-hairpin-helix DNA-binding motif class 1" evidence="9">
    <location>
        <begin position="128"/>
        <end position="147"/>
    </location>
</feature>
<sequence length="600" mass="67557">MTNGEIAKIMREMAILYEMDGVLFKPRAYERAAFGVESLSTDVSEMYKKDGEKALLQIPGVGKGIAFHIATILKGRSFPEYAKLKKKIPVDISALSSIEGVGPKMIKTLYEKLKIRNVADLEKAAKAGKIRKIPYFGEKSEEKILKGIEFFKKSGGRRVLGHVLPEIKNMEKMILSFPEVETAIVAGSARRKKETIGDIDILAIPKATSKFEAIMDKFIALPFIEHIFSKGKTKTMVKLKNGLDADLRVVPKESYGAALNYFTGSKDHNIALRELAIKRGWKLNEYGLFKMQKSKTKNQNDKQKFKIKEVQIAGETEESIYEALDLRYIEPEMRENTGEIEVSRQNNLPKLIGYGDLKGDLQVQTDWTDGEDSIEAMAKAAAEYGLEYIAITDHTKALAMTGGSDEKKLMKQMAEIDKLNSKFEIRNSKQIPKSKFKILKGAEVNIMKDGSLDIDDKTLAILDVVGAAVHSHFTLTREEQTKRVIRAMENPNVDIIFHLTGRVIDKRAPIELDIDEIIKTAKRTGTVLEIDAYPDRSDIKDEYIKKCVLSGVKMSIDSDAHSKAHFSFLEMGIAQARRGWARREDIINAWPVEKMLKMLK</sequence>
<dbReference type="Proteomes" id="UP000178425">
    <property type="component" value="Unassembled WGS sequence"/>
</dbReference>
<dbReference type="PIRSF" id="PIRSF005047">
    <property type="entry name" value="UCP005047_YshC"/>
    <property type="match status" value="1"/>
</dbReference>
<dbReference type="InterPro" id="IPR050243">
    <property type="entry name" value="PHP_phosphatase"/>
</dbReference>
<reference evidence="12 13" key="1">
    <citation type="journal article" date="2016" name="Nat. Commun.">
        <title>Thousands of microbial genomes shed light on interconnected biogeochemical processes in an aquifer system.</title>
        <authorList>
            <person name="Anantharaman K."/>
            <person name="Brown C.T."/>
            <person name="Hug L.A."/>
            <person name="Sharon I."/>
            <person name="Castelle C.J."/>
            <person name="Probst A.J."/>
            <person name="Thomas B.C."/>
            <person name="Singh A."/>
            <person name="Wilkins M.J."/>
            <person name="Karaoz U."/>
            <person name="Brodie E.L."/>
            <person name="Williams K.H."/>
            <person name="Hubbard S.S."/>
            <person name="Banfield J.F."/>
        </authorList>
    </citation>
    <scope>NUCLEOTIDE SEQUENCE [LARGE SCALE GENOMIC DNA]</scope>
</reference>
<evidence type="ECO:0000313" key="13">
    <source>
        <dbReference type="Proteomes" id="UP000178425"/>
    </source>
</evidence>
<evidence type="ECO:0000256" key="2">
    <source>
        <dbReference type="ARBA" id="ARBA00012417"/>
    </source>
</evidence>
<dbReference type="SMART" id="SM00278">
    <property type="entry name" value="HhH1"/>
    <property type="match status" value="3"/>
</dbReference>
<dbReference type="SUPFAM" id="SSF89550">
    <property type="entry name" value="PHP domain-like"/>
    <property type="match status" value="1"/>
</dbReference>
<feature type="domain" description="DNA-directed DNA polymerase X" evidence="11">
    <location>
        <begin position="1"/>
        <end position="335"/>
    </location>
</feature>
<keyword evidence="4" id="KW-0808">Transferase</keyword>
<dbReference type="InterPro" id="IPR029398">
    <property type="entry name" value="PolB_thumb"/>
</dbReference>
<dbReference type="CDD" id="cd00141">
    <property type="entry name" value="NT_POLXc"/>
    <property type="match status" value="1"/>
</dbReference>
<dbReference type="GO" id="GO:0005829">
    <property type="term" value="C:cytosol"/>
    <property type="evidence" value="ECO:0007669"/>
    <property type="project" value="TreeGrafter"/>
</dbReference>
<dbReference type="SUPFAM" id="SSF81301">
    <property type="entry name" value="Nucleotidyltransferase"/>
    <property type="match status" value="1"/>
</dbReference>
<dbReference type="InterPro" id="IPR002054">
    <property type="entry name" value="DNA-dir_DNA_pol_X"/>
</dbReference>
<dbReference type="InterPro" id="IPR043519">
    <property type="entry name" value="NT_sf"/>
</dbReference>
<keyword evidence="7" id="KW-0239">DNA-directed DNA polymerase</keyword>
<dbReference type="AlphaFoldDB" id="A0A1F5WSL5"/>
<keyword evidence="6" id="KW-0235">DNA replication</keyword>
<dbReference type="Gene3D" id="3.30.210.10">
    <property type="entry name" value="DNA polymerase, thumb domain"/>
    <property type="match status" value="1"/>
</dbReference>
<keyword evidence="3" id="KW-0237">DNA synthesis</keyword>
<keyword evidence="5" id="KW-0548">Nucleotidyltransferase</keyword>
<name>A0A1F5WSL5_9BACT</name>
<dbReference type="EC" id="2.7.7.7" evidence="2"/>
<dbReference type="Gene3D" id="1.10.150.20">
    <property type="entry name" value="5' to 3' exonuclease, C-terminal subdomain"/>
    <property type="match status" value="1"/>
</dbReference>
<dbReference type="Gene3D" id="3.30.460.10">
    <property type="entry name" value="Beta Polymerase, domain 2"/>
    <property type="match status" value="1"/>
</dbReference>
<dbReference type="PANTHER" id="PTHR36928">
    <property type="entry name" value="PHOSPHATASE YCDX-RELATED"/>
    <property type="match status" value="1"/>
</dbReference>
<dbReference type="Pfam" id="PF14791">
    <property type="entry name" value="DNA_pol_B_thumb"/>
    <property type="match status" value="1"/>
</dbReference>
<dbReference type="Gene3D" id="1.10.150.110">
    <property type="entry name" value="DNA polymerase beta, N-terminal domain-like"/>
    <property type="match status" value="1"/>
</dbReference>
<proteinExistence type="predicted"/>
<dbReference type="GO" id="GO:0008270">
    <property type="term" value="F:zinc ion binding"/>
    <property type="evidence" value="ECO:0007669"/>
    <property type="project" value="TreeGrafter"/>
</dbReference>
<dbReference type="Pfam" id="PF14716">
    <property type="entry name" value="HHH_8"/>
    <property type="match status" value="1"/>
</dbReference>
<dbReference type="SUPFAM" id="SSF47781">
    <property type="entry name" value="RuvA domain 2-like"/>
    <property type="match status" value="1"/>
</dbReference>
<dbReference type="InterPro" id="IPR047967">
    <property type="entry name" value="PolX_PHP"/>
</dbReference>
<feature type="domain" description="Helix-hairpin-helix DNA-binding motif class 1" evidence="9">
    <location>
        <begin position="93"/>
        <end position="112"/>
    </location>
</feature>
<gene>
    <name evidence="12" type="ORF">A2W54_04245</name>
</gene>
<feature type="domain" description="Helix-hairpin-helix DNA-binding motif class 1" evidence="9">
    <location>
        <begin position="53"/>
        <end position="72"/>
    </location>
</feature>
<feature type="domain" description="Polymerase/histidinol phosphatase N-terminal" evidence="10">
    <location>
        <begin position="359"/>
        <end position="448"/>
    </location>
</feature>
<dbReference type="Pfam" id="PF02811">
    <property type="entry name" value="PHP"/>
    <property type="match status" value="1"/>
</dbReference>
<dbReference type="InterPro" id="IPR022311">
    <property type="entry name" value="PolX-like"/>
</dbReference>
<dbReference type="InterPro" id="IPR010994">
    <property type="entry name" value="RuvA_2-like"/>
</dbReference>
<evidence type="ECO:0000313" key="12">
    <source>
        <dbReference type="EMBL" id="OGF78649.1"/>
    </source>
</evidence>